<dbReference type="Proteomes" id="UP000254876">
    <property type="component" value="Unassembled WGS sequence"/>
</dbReference>
<reference evidence="2" key="2">
    <citation type="submission" date="2016-06" db="EMBL/GenBank/DDBJ databases">
        <authorList>
            <person name="Nicholson A.C."/>
        </authorList>
    </citation>
    <scope>NUCLEOTIDE SEQUENCE [LARGE SCALE GENOMIC DNA]</scope>
    <source>
        <strain evidence="2">E6809</strain>
    </source>
</reference>
<organism evidence="2">
    <name type="scientific">Elizabethkingia anophelis</name>
    <dbReference type="NCBI Taxonomy" id="1117645"/>
    <lineage>
        <taxon>Bacteria</taxon>
        <taxon>Pseudomonadati</taxon>
        <taxon>Bacteroidota</taxon>
        <taxon>Flavobacteriia</taxon>
        <taxon>Flavobacteriales</taxon>
        <taxon>Weeksellaceae</taxon>
        <taxon>Elizabethkingia</taxon>
    </lineage>
</organism>
<reference evidence="1 4" key="1">
    <citation type="submission" date="2016-02" db="EMBL/GenBank/DDBJ databases">
        <authorList>
            <person name="Nicholson A.C."/>
            <person name="Humrighouse B.W."/>
            <person name="Loparev V."/>
            <person name="Emery B."/>
            <person name="Graziano J."/>
            <person name="McQuiston J.R."/>
        </authorList>
    </citation>
    <scope>NUCLEOTIDE SEQUENCE [LARGE SCALE GENOMIC DNA]</scope>
    <source>
        <strain evidence="1 4">E6809</strain>
    </source>
</reference>
<accession>A0A494J2F8</accession>
<evidence type="ECO:0000313" key="2">
    <source>
        <dbReference type="EMBL" id="OPB47414.1"/>
    </source>
</evidence>
<sequence length="145" mass="16524">MIMNNKIPIKRDLKLNEIKNRICKSMGYESFNELLKDNCLNNSAFVARTLEQIMNQIIFEYHDKASSNEVKTELKSAKIFAADCFDASMVLKNHYKEQFNIIPVGKIEVNENSLSSGPITLQLEIDTSSIEDFLKGVSFGIKLKK</sequence>
<gene>
    <name evidence="1" type="ORF">AYC66_18475</name>
    <name evidence="2" type="ORF">BAY09_07105</name>
    <name evidence="3" type="ORF">NCTC10588_00981</name>
</gene>
<evidence type="ECO:0000313" key="5">
    <source>
        <dbReference type="Proteomes" id="UP000254876"/>
    </source>
</evidence>
<protein>
    <submittedName>
        <fullName evidence="2">Uncharacterized protein</fullName>
    </submittedName>
</protein>
<evidence type="ECO:0000313" key="1">
    <source>
        <dbReference type="EMBL" id="AQX52543.1"/>
    </source>
</evidence>
<dbReference type="EMBL" id="UFYD01000001">
    <property type="protein sequence ID" value="STC97816.1"/>
    <property type="molecule type" value="Genomic_DNA"/>
</dbReference>
<proteinExistence type="predicted"/>
<evidence type="ECO:0000313" key="4">
    <source>
        <dbReference type="Proteomes" id="UP000189738"/>
    </source>
</evidence>
<dbReference type="AlphaFoldDB" id="A0A494J2F8"/>
<dbReference type="EMBL" id="CP014339">
    <property type="protein sequence ID" value="AQX52543.1"/>
    <property type="molecule type" value="Genomic_DNA"/>
</dbReference>
<reference evidence="3 5" key="3">
    <citation type="submission" date="2018-06" db="EMBL/GenBank/DDBJ databases">
        <authorList>
            <consortium name="Pathogen Informatics"/>
            <person name="Doyle S."/>
        </authorList>
    </citation>
    <scope>NUCLEOTIDE SEQUENCE [LARGE SCALE GENOMIC DNA]</scope>
    <source>
        <strain evidence="3 5">NCTC10588</strain>
    </source>
</reference>
<dbReference type="EMBL" id="MAHS01000013">
    <property type="protein sequence ID" value="OPB47414.1"/>
    <property type="molecule type" value="Genomic_DNA"/>
</dbReference>
<evidence type="ECO:0000313" key="3">
    <source>
        <dbReference type="EMBL" id="STC97816.1"/>
    </source>
</evidence>
<name>A0A494J2F8_9FLAO</name>
<dbReference type="Proteomes" id="UP000189738">
    <property type="component" value="Chromosome"/>
</dbReference>